<name>E3EJZ3_PAEPS</name>
<dbReference type="HOGENOM" id="CLU_2918392_0_0_9"/>
<dbReference type="EMBL" id="CP002214">
    <property type="protein sequence ID" value="ADO60012.1"/>
    <property type="molecule type" value="Genomic_DNA"/>
</dbReference>
<geneLocation type="plasmid" evidence="1 2">
    <name>pSC2</name>
</geneLocation>
<proteinExistence type="predicted"/>
<sequence length="61" mass="6966">MDGESPINIINEEDKVRIVDGCFEGKVGTVRVVRTDKHYPYLVTLPDHELLPFLEGQIKKI</sequence>
<dbReference type="KEGG" id="ppm:PPSC2_28125"/>
<dbReference type="AlphaFoldDB" id="E3EJZ3"/>
<gene>
    <name evidence="1" type="ORF">PPSC2_28125</name>
</gene>
<reference evidence="1 2" key="1">
    <citation type="journal article" date="2011" name="J. Bacteriol.">
        <title>Complete genome sequence of Paenibacillus polymyxa SC2, a strain of plant growth-promoting Rhizobacterium with broad-spectrum antimicrobial activity.</title>
        <authorList>
            <person name="Ma M."/>
            <person name="Wang C."/>
            <person name="Ding Y."/>
            <person name="Li L."/>
            <person name="Shen D."/>
            <person name="Jiang X."/>
            <person name="Guan D."/>
            <person name="Cao F."/>
            <person name="Chen H."/>
            <person name="Feng R."/>
            <person name="Wang X."/>
            <person name="Ge Y."/>
            <person name="Yao L."/>
            <person name="Bing X."/>
            <person name="Yang X."/>
            <person name="Li J."/>
            <person name="Du B."/>
        </authorList>
    </citation>
    <scope>NUCLEOTIDE SEQUENCE [LARGE SCALE GENOMIC DNA]</scope>
    <source>
        <strain evidence="1 2">SC2</strain>
        <plasmid evidence="2">pSC2</plasmid>
    </source>
</reference>
<keyword evidence="1" id="KW-0614">Plasmid</keyword>
<dbReference type="RefSeq" id="WP_013386426.1">
    <property type="nucleotide sequence ID" value="NC_014628.2"/>
</dbReference>
<protein>
    <recommendedName>
        <fullName evidence="3">KOW domain-containing protein</fullName>
    </recommendedName>
</protein>
<dbReference type="Proteomes" id="UP000006868">
    <property type="component" value="Plasmid pSC2"/>
</dbReference>
<evidence type="ECO:0000313" key="2">
    <source>
        <dbReference type="Proteomes" id="UP000006868"/>
    </source>
</evidence>
<dbReference type="PATRIC" id="fig|886882.15.peg.5962"/>
<evidence type="ECO:0000313" key="1">
    <source>
        <dbReference type="EMBL" id="ADO60012.1"/>
    </source>
</evidence>
<accession>E3EJZ3</accession>
<organism evidence="1 2">
    <name type="scientific">Paenibacillus polymyxa (strain SC2)</name>
    <name type="common">Bacillus polymyxa</name>
    <dbReference type="NCBI Taxonomy" id="886882"/>
    <lineage>
        <taxon>Bacteria</taxon>
        <taxon>Bacillati</taxon>
        <taxon>Bacillota</taxon>
        <taxon>Bacilli</taxon>
        <taxon>Bacillales</taxon>
        <taxon>Paenibacillaceae</taxon>
        <taxon>Paenibacillus</taxon>
    </lineage>
</organism>
<evidence type="ECO:0008006" key="3">
    <source>
        <dbReference type="Google" id="ProtNLM"/>
    </source>
</evidence>